<dbReference type="Proteomes" id="UP000356253">
    <property type="component" value="Unassembled WGS sequence"/>
</dbReference>
<proteinExistence type="predicted"/>
<protein>
    <submittedName>
        <fullName evidence="1">Uncharacterized protein</fullName>
    </submittedName>
</protein>
<sequence>MFYIYRNQNNYPMKNFYLLLFFLTTSFFAFAQTEFITTWEVNDNDLSITIPTTGTGYDYSIDFGDGNSENNITGDVTHTYNSAGIYTVTISGNFPRIYFSDNQTDADKILSINQWGSNPWQSMQSAFAGCSNLQILAVDTPDLSQATNLNFMFSSTEVNQPINNWDVSNITSMRGIFFAATNFNQPLDNWDVSNVTDMSYMFTAASAFNQPLNNWNVSNVTNMESMFSSNQSFNQSLNNWDVSNVINMESMFSASIFNQPIDNWNVSNVTNMNFMFMSSQFNQPLNNWNVSSVTKMDNMFSSTENFNQPLSNWDVSNVTTMFAIFSLAENFNQDLSNWNFNPAVDFRRIVSSSNLDIENYDALLAHFVELGYTNKIFRGIDLIYCNENDRNFLINNLGWDISEDTPAENCNLSTMNVNSPNFTLYPNPTSGIVFIASPNKNIIQTIEILNINGQKIQTIKKSFEKIDLSQFSSDIYFLKINGTITQKIIKK</sequence>
<keyword evidence="2" id="KW-1185">Reference proteome</keyword>
<comment type="caution">
    <text evidence="1">The sequence shown here is derived from an EMBL/GenBank/DDBJ whole genome shotgun (WGS) entry which is preliminary data.</text>
</comment>
<gene>
    <name evidence="1" type="ORF">FVB9532_01473</name>
</gene>
<evidence type="ECO:0000313" key="1">
    <source>
        <dbReference type="EMBL" id="VVV00208.1"/>
    </source>
</evidence>
<evidence type="ECO:0000313" key="2">
    <source>
        <dbReference type="Proteomes" id="UP000356253"/>
    </source>
</evidence>
<organism evidence="1 2">
    <name type="scientific">Mesonia oceanica</name>
    <dbReference type="NCBI Taxonomy" id="2687242"/>
    <lineage>
        <taxon>Bacteria</taxon>
        <taxon>Pseudomonadati</taxon>
        <taxon>Bacteroidota</taxon>
        <taxon>Flavobacteriia</taxon>
        <taxon>Flavobacteriales</taxon>
        <taxon>Flavobacteriaceae</taxon>
        <taxon>Mesonia</taxon>
    </lineage>
</organism>
<accession>A0AC61Y7P6</accession>
<name>A0AC61Y7P6_9FLAO</name>
<reference evidence="1" key="1">
    <citation type="submission" date="2019-09" db="EMBL/GenBank/DDBJ databases">
        <authorList>
            <person name="Rodrigo-Torres L."/>
            <person name="Arahal R. D."/>
            <person name="Lucena T."/>
        </authorList>
    </citation>
    <scope>NUCLEOTIDE SEQUENCE</scope>
    <source>
        <strain evidence="1">ISS653</strain>
    </source>
</reference>
<dbReference type="EMBL" id="CABVMM010000005">
    <property type="protein sequence ID" value="VVV00208.1"/>
    <property type="molecule type" value="Genomic_DNA"/>
</dbReference>